<dbReference type="Proteomes" id="UP001159363">
    <property type="component" value="Chromosome 5"/>
</dbReference>
<name>A0ABQ9H756_9NEOP</name>
<dbReference type="InterPro" id="IPR004875">
    <property type="entry name" value="DDE_SF_endonuclease_dom"/>
</dbReference>
<dbReference type="Pfam" id="PF03184">
    <property type="entry name" value="DDE_1"/>
    <property type="match status" value="1"/>
</dbReference>
<organism evidence="2 3">
    <name type="scientific">Dryococelus australis</name>
    <dbReference type="NCBI Taxonomy" id="614101"/>
    <lineage>
        <taxon>Eukaryota</taxon>
        <taxon>Metazoa</taxon>
        <taxon>Ecdysozoa</taxon>
        <taxon>Arthropoda</taxon>
        <taxon>Hexapoda</taxon>
        <taxon>Insecta</taxon>
        <taxon>Pterygota</taxon>
        <taxon>Neoptera</taxon>
        <taxon>Polyneoptera</taxon>
        <taxon>Phasmatodea</taxon>
        <taxon>Verophasmatodea</taxon>
        <taxon>Anareolatae</taxon>
        <taxon>Phasmatidae</taxon>
        <taxon>Eurycanthinae</taxon>
        <taxon>Dryococelus</taxon>
    </lineage>
</organism>
<sequence length="127" mass="14216">MKQKLKDLNSVLAVIPGVTTSQLQVLVNKPLKFHLRRQYSEWMHGGRHSVTLNGKIKKPSVTQLLEWVIVAWRSIIHDSIVRGFKKCCAANSMAGTEDDIVLENESHSMSEMIITTSGESVSKKQQG</sequence>
<feature type="domain" description="DDE-1" evidence="1">
    <location>
        <begin position="6"/>
        <end position="84"/>
    </location>
</feature>
<comment type="caution">
    <text evidence="2">The sequence shown here is derived from an EMBL/GenBank/DDBJ whole genome shotgun (WGS) entry which is preliminary data.</text>
</comment>
<accession>A0ABQ9H756</accession>
<gene>
    <name evidence="2" type="ORF">PR048_016593</name>
</gene>
<keyword evidence="3" id="KW-1185">Reference proteome</keyword>
<proteinExistence type="predicted"/>
<evidence type="ECO:0000259" key="1">
    <source>
        <dbReference type="Pfam" id="PF03184"/>
    </source>
</evidence>
<evidence type="ECO:0000313" key="3">
    <source>
        <dbReference type="Proteomes" id="UP001159363"/>
    </source>
</evidence>
<protein>
    <recommendedName>
        <fullName evidence="1">DDE-1 domain-containing protein</fullName>
    </recommendedName>
</protein>
<reference evidence="2 3" key="1">
    <citation type="submission" date="2023-02" db="EMBL/GenBank/DDBJ databases">
        <title>LHISI_Scaffold_Assembly.</title>
        <authorList>
            <person name="Stuart O.P."/>
            <person name="Cleave R."/>
            <person name="Magrath M.J.L."/>
            <person name="Mikheyev A.S."/>
        </authorList>
    </citation>
    <scope>NUCLEOTIDE SEQUENCE [LARGE SCALE GENOMIC DNA]</scope>
    <source>
        <strain evidence="2">Daus_M_001</strain>
        <tissue evidence="2">Leg muscle</tissue>
    </source>
</reference>
<dbReference type="EMBL" id="JARBHB010000006">
    <property type="protein sequence ID" value="KAJ8880130.1"/>
    <property type="molecule type" value="Genomic_DNA"/>
</dbReference>
<evidence type="ECO:0000313" key="2">
    <source>
        <dbReference type="EMBL" id="KAJ8880130.1"/>
    </source>
</evidence>